<protein>
    <submittedName>
        <fullName evidence="1">Uncharacterized protein</fullName>
    </submittedName>
</protein>
<gene>
    <name evidence="1" type="ORF">FOB72_11260</name>
</gene>
<organism evidence="1 2">
    <name type="scientific">Cupriavidus pauculus</name>
    <dbReference type="NCBI Taxonomy" id="82633"/>
    <lineage>
        <taxon>Bacteria</taxon>
        <taxon>Pseudomonadati</taxon>
        <taxon>Pseudomonadota</taxon>
        <taxon>Betaproteobacteria</taxon>
        <taxon>Burkholderiales</taxon>
        <taxon>Burkholderiaceae</taxon>
        <taxon>Cupriavidus</taxon>
    </lineage>
</organism>
<sequence>MQRSEVDLRETPRKNHYQQSAWAPERPTVVYVGDVPIGLTLFEMTEVVEMLYVGNSEYVPVRSLTPEQRRRYQAPRYWTTTKDLASGRLCLQAYCPSWRVSWVKRWSETKPGQFSSMVPSIVQELEAAGPELSVQLEAARIRAEEEHRRWEYEQQRRREEEKRARQEKCRQDALKDLLAAIATWDEARRIDAYFTEAVQAAERLGADERQRLLGRISLAKELVGESRPVEMLLHWKAPSERN</sequence>
<dbReference type="EMBL" id="CP044065">
    <property type="protein sequence ID" value="QET02557.1"/>
    <property type="molecule type" value="Genomic_DNA"/>
</dbReference>
<reference evidence="1 2" key="1">
    <citation type="submission" date="2019-09" db="EMBL/GenBank/DDBJ databases">
        <title>FDA dAtabase for Regulatory Grade micrObial Sequences (FDA-ARGOS): Supporting development and validation of Infectious Disease Dx tests.</title>
        <authorList>
            <person name="Sciortino C."/>
            <person name="Tallon L."/>
            <person name="Sadzewicz L."/>
            <person name="Vavikolanu K."/>
            <person name="Mehta A."/>
            <person name="Aluvathingal J."/>
            <person name="Nadendla S."/>
            <person name="Nandy P."/>
            <person name="Geyer C."/>
            <person name="Yan Y."/>
            <person name="Sichtig H."/>
        </authorList>
    </citation>
    <scope>NUCLEOTIDE SEQUENCE [LARGE SCALE GENOMIC DNA]</scope>
    <source>
        <strain evidence="1 2">FDAARGOS_664</strain>
    </source>
</reference>
<name>A0A5P2H383_9BURK</name>
<dbReference type="AlphaFoldDB" id="A0A5P2H383"/>
<dbReference type="OrthoDB" id="9777694at2"/>
<dbReference type="RefSeq" id="WP_150372588.1">
    <property type="nucleotide sequence ID" value="NZ_CP044065.1"/>
</dbReference>
<evidence type="ECO:0000313" key="2">
    <source>
        <dbReference type="Proteomes" id="UP000322822"/>
    </source>
</evidence>
<proteinExistence type="predicted"/>
<accession>A0A5P2H383</accession>
<dbReference type="Proteomes" id="UP000322822">
    <property type="component" value="Chromosome 1"/>
</dbReference>
<evidence type="ECO:0000313" key="1">
    <source>
        <dbReference type="EMBL" id="QET02557.1"/>
    </source>
</evidence>